<dbReference type="Proteomes" id="UP001055057">
    <property type="component" value="Unassembled WGS sequence"/>
</dbReference>
<name>A0ABQ4U1Z6_9HYPH</name>
<proteinExistence type="predicted"/>
<sequence length="70" mass="7817">MVKVSLTPATGTPLSSIGQIQARLPMPRRHKWLLLLAFEILVFGFAQAEFHPVRRGILIETTITPNHVVT</sequence>
<dbReference type="EMBL" id="BPRB01000167">
    <property type="protein sequence ID" value="GJE60844.1"/>
    <property type="molecule type" value="Genomic_DNA"/>
</dbReference>
<gene>
    <name evidence="1" type="ORF">MPOCJGCO_2962</name>
</gene>
<protein>
    <submittedName>
        <fullName evidence="1">Uncharacterized protein</fullName>
    </submittedName>
</protein>
<keyword evidence="2" id="KW-1185">Reference proteome</keyword>
<evidence type="ECO:0000313" key="2">
    <source>
        <dbReference type="Proteomes" id="UP001055057"/>
    </source>
</evidence>
<reference evidence="1" key="2">
    <citation type="submission" date="2021-08" db="EMBL/GenBank/DDBJ databases">
        <authorList>
            <person name="Tani A."/>
            <person name="Ola A."/>
            <person name="Ogura Y."/>
            <person name="Katsura K."/>
            <person name="Hayashi T."/>
        </authorList>
    </citation>
    <scope>NUCLEOTIDE SEQUENCE</scope>
    <source>
        <strain evidence="1">DSM 23632</strain>
    </source>
</reference>
<organism evidence="1 2">
    <name type="scientific">Methylobacterium trifolii</name>
    <dbReference type="NCBI Taxonomy" id="1003092"/>
    <lineage>
        <taxon>Bacteria</taxon>
        <taxon>Pseudomonadati</taxon>
        <taxon>Pseudomonadota</taxon>
        <taxon>Alphaproteobacteria</taxon>
        <taxon>Hyphomicrobiales</taxon>
        <taxon>Methylobacteriaceae</taxon>
        <taxon>Methylobacterium</taxon>
    </lineage>
</organism>
<accession>A0ABQ4U1Z6</accession>
<evidence type="ECO:0000313" key="1">
    <source>
        <dbReference type="EMBL" id="GJE60844.1"/>
    </source>
</evidence>
<comment type="caution">
    <text evidence="1">The sequence shown here is derived from an EMBL/GenBank/DDBJ whole genome shotgun (WGS) entry which is preliminary data.</text>
</comment>
<reference evidence="1" key="1">
    <citation type="journal article" date="2021" name="Front. Microbiol.">
        <title>Comprehensive Comparative Genomics and Phenotyping of Methylobacterium Species.</title>
        <authorList>
            <person name="Alessa O."/>
            <person name="Ogura Y."/>
            <person name="Fujitani Y."/>
            <person name="Takami H."/>
            <person name="Hayashi T."/>
            <person name="Sahin N."/>
            <person name="Tani A."/>
        </authorList>
    </citation>
    <scope>NUCLEOTIDE SEQUENCE</scope>
    <source>
        <strain evidence="1">DSM 23632</strain>
    </source>
</reference>